<evidence type="ECO:0000256" key="2">
    <source>
        <dbReference type="ARBA" id="ARBA00023006"/>
    </source>
</evidence>
<dbReference type="GO" id="GO:0097352">
    <property type="term" value="P:autophagosome maturation"/>
    <property type="evidence" value="ECO:0007669"/>
    <property type="project" value="TreeGrafter"/>
</dbReference>
<evidence type="ECO:0000256" key="3">
    <source>
        <dbReference type="SAM" id="MobiDB-lite"/>
    </source>
</evidence>
<comment type="similarity">
    <text evidence="1">Belongs to the EPG5 family.</text>
</comment>
<evidence type="ECO:0000256" key="1">
    <source>
        <dbReference type="ARBA" id="ARBA00010948"/>
    </source>
</evidence>
<dbReference type="InterPro" id="IPR051436">
    <property type="entry name" value="Autophagy-related_EPG5"/>
</dbReference>
<evidence type="ECO:0000259" key="5">
    <source>
        <dbReference type="Pfam" id="PF26573"/>
    </source>
</evidence>
<organism evidence="6 7">
    <name type="scientific">Cryptotermes secundus</name>
    <dbReference type="NCBI Taxonomy" id="105785"/>
    <lineage>
        <taxon>Eukaryota</taxon>
        <taxon>Metazoa</taxon>
        <taxon>Ecdysozoa</taxon>
        <taxon>Arthropoda</taxon>
        <taxon>Hexapoda</taxon>
        <taxon>Insecta</taxon>
        <taxon>Pterygota</taxon>
        <taxon>Neoptera</taxon>
        <taxon>Polyneoptera</taxon>
        <taxon>Dictyoptera</taxon>
        <taxon>Blattodea</taxon>
        <taxon>Blattoidea</taxon>
        <taxon>Termitoidae</taxon>
        <taxon>Kalotermitidae</taxon>
        <taxon>Cryptotermitinae</taxon>
        <taxon>Cryptotermes</taxon>
    </lineage>
</organism>
<dbReference type="Pfam" id="PF26573">
    <property type="entry name" value="TPR_Epg5_2"/>
    <property type="match status" value="1"/>
</dbReference>
<evidence type="ECO:0000313" key="6">
    <source>
        <dbReference type="EMBL" id="PNF33678.1"/>
    </source>
</evidence>
<protein>
    <recommendedName>
        <fullName evidence="8">Ectopic P granules protein 5-like protein</fullName>
    </recommendedName>
</protein>
<evidence type="ECO:0000313" key="7">
    <source>
        <dbReference type="Proteomes" id="UP000235965"/>
    </source>
</evidence>
<dbReference type="EMBL" id="NEVH01009087">
    <property type="protein sequence ID" value="PNF33678.1"/>
    <property type="molecule type" value="Genomic_DNA"/>
</dbReference>
<feature type="domain" description="Epg5-like TPR" evidence="5">
    <location>
        <begin position="509"/>
        <end position="717"/>
    </location>
</feature>
<name>A0A2J7QYL4_9NEOP</name>
<sequence length="1180" mass="133669">MLNFCPDWERKLMAPELRQQFEEKLTSMPDAESFYLLTTFANMAMARSDPADRSFVHAATLDLFQVGFLSSATQDSCSKTARVLLANITSRHPLLLSDVLYKLQDNFTQAGKLSLYLFKELPLHLWKPTEQDLCIVSHWLLECPPSSIENQLARQILSQLNWGCEGPGAHGGELALPLELHQRVAILVVEAALRFVPETVAAGMITESVKQVSNLASSMVRPQSIEHAFSLWTWETVARLRLHILDQPEHVVWTAMANPAVAFANVPDMDSDIRLEVIVGGVKDRQPIASYVAALATTWGHSVPLICTKGFNQLQILLCHYKYDAILTVLQFYIPLFLNCEESLIECDRFISVLISLIMADRTYMKMAKNLIVPEFPGPVLKRFETMIESQMMNYRRYSLVSPCPLVRLWLLSLSQVPDWTKEPSVTYLMDVVLRSAFFHADATEMAFCILKQLHQNVTGSKHGGAISSFISWVASGSAHAVSLLPRASSPESPWFAYFVLEMEQELIEERTGLWREVLRELAVASGKANVDQAVKKAAHNLKIPTLSAASLSIYRWSQQALDTPLDHPLLPLLWQKFFTLFLARVPSASGVPNRGGVGDKFFEGMINLSFHKKLKKRLQDATEHYRAKSISDSVQAEEAAEDQLTDTLHQQQEPSTEKKIWYTECSKLFRTFGLWLEEPRLHEPSLFLPALPPQYNSNKLAALLQGNVTPWFEYMDYTKVREDQCAALQEWEVTHFRTEDHRLKVPVLANAEDSTEPDKRILKRLQSYDSPVPPPPLRPVKPVMPVVTNEMLCNRGTVLDSLKTSFKTLLDYALSYSLHVSEHTALDCNFLELVPQLYRDVELEVVLHAACDSEPHTRRGNATYCAGPAAIRLKICEARRNEGNEHLIEQNRREFESILSRAMQPPPQKVCASSVYIEHVIRLLESEFERHKSTQNADTATKLHDVGVTLFYHIITLYNDESAFYPPSKQLLTTCIETLGQVFVCGDEGQCMRLLGTVIQQPHLGGVLGPHFTPAVASTPTFLQMYKTVVETVYQQPAELSFVLLSKFDITRWLVSRRPRLSERSQFIELVGKALTAAGLNPEDEILILHEVFRKHIRQLLLHDFPEHYGEVLNLVLRGSESQNLSLEVWFDVLNALMSGEGEILAPPRRLRSGQNLGRVKEEARNYATEQKMLTYQEV</sequence>
<dbReference type="PANTHER" id="PTHR31139:SF4">
    <property type="entry name" value="ECTOPIC P GRANULES PROTEIN 5 HOMOLOG"/>
    <property type="match status" value="1"/>
</dbReference>
<dbReference type="Pfam" id="PF26103">
    <property type="entry name" value="TPR_Epg5"/>
    <property type="match status" value="1"/>
</dbReference>
<accession>A0A2J7QYL4</accession>
<reference evidence="6 7" key="1">
    <citation type="submission" date="2017-12" db="EMBL/GenBank/DDBJ databases">
        <title>Hemimetabolous genomes reveal molecular basis of termite eusociality.</title>
        <authorList>
            <person name="Harrison M.C."/>
            <person name="Jongepier E."/>
            <person name="Robertson H.M."/>
            <person name="Arning N."/>
            <person name="Bitard-Feildel T."/>
            <person name="Chao H."/>
            <person name="Childers C.P."/>
            <person name="Dinh H."/>
            <person name="Doddapaneni H."/>
            <person name="Dugan S."/>
            <person name="Gowin J."/>
            <person name="Greiner C."/>
            <person name="Han Y."/>
            <person name="Hu H."/>
            <person name="Hughes D.S.T."/>
            <person name="Huylmans A.-K."/>
            <person name="Kemena C."/>
            <person name="Kremer L.P.M."/>
            <person name="Lee S.L."/>
            <person name="Lopez-Ezquerra A."/>
            <person name="Mallet L."/>
            <person name="Monroy-Kuhn J.M."/>
            <person name="Moser A."/>
            <person name="Murali S.C."/>
            <person name="Muzny D.M."/>
            <person name="Otani S."/>
            <person name="Piulachs M.-D."/>
            <person name="Poelchau M."/>
            <person name="Qu J."/>
            <person name="Schaub F."/>
            <person name="Wada-Katsumata A."/>
            <person name="Worley K.C."/>
            <person name="Xie Q."/>
            <person name="Ylla G."/>
            <person name="Poulsen M."/>
            <person name="Gibbs R.A."/>
            <person name="Schal C."/>
            <person name="Richards S."/>
            <person name="Belles X."/>
            <person name="Korb J."/>
            <person name="Bornberg-Bauer E."/>
        </authorList>
    </citation>
    <scope>NUCLEOTIDE SEQUENCE [LARGE SCALE GENOMIC DNA]</scope>
    <source>
        <tissue evidence="6">Whole body</tissue>
    </source>
</reference>
<comment type="caution">
    <text evidence="6">The sequence shown here is derived from an EMBL/GenBank/DDBJ whole genome shotgun (WGS) entry which is preliminary data.</text>
</comment>
<dbReference type="OrthoDB" id="75419at2759"/>
<dbReference type="Proteomes" id="UP000235965">
    <property type="component" value="Unassembled WGS sequence"/>
</dbReference>
<gene>
    <name evidence="6" type="ORF">B7P43_G12333</name>
</gene>
<dbReference type="STRING" id="105785.A0A2J7QYL4"/>
<feature type="domain" description="Epg5-like central TPR repeats" evidence="4">
    <location>
        <begin position="989"/>
        <end position="1180"/>
    </location>
</feature>
<evidence type="ECO:0008006" key="8">
    <source>
        <dbReference type="Google" id="ProtNLM"/>
    </source>
</evidence>
<dbReference type="PANTHER" id="PTHR31139">
    <property type="entry name" value="ECTOPIC P GRANULES PROTEIN 5 HOMOLOG"/>
    <property type="match status" value="1"/>
</dbReference>
<evidence type="ECO:0000259" key="4">
    <source>
        <dbReference type="Pfam" id="PF26103"/>
    </source>
</evidence>
<dbReference type="GO" id="GO:0005737">
    <property type="term" value="C:cytoplasm"/>
    <property type="evidence" value="ECO:0007669"/>
    <property type="project" value="TreeGrafter"/>
</dbReference>
<dbReference type="InterPro" id="IPR058750">
    <property type="entry name" value="TPR_Epg5"/>
</dbReference>
<dbReference type="AlphaFoldDB" id="A0A2J7QYL4"/>
<keyword evidence="2" id="KW-0072">Autophagy</keyword>
<feature type="non-terminal residue" evidence="6">
    <location>
        <position position="1180"/>
    </location>
</feature>
<dbReference type="InParanoid" id="A0A2J7QYL4"/>
<proteinExistence type="inferred from homology"/>
<dbReference type="InterPro" id="IPR059030">
    <property type="entry name" value="TPR_Epg5_mid"/>
</dbReference>
<feature type="region of interest" description="Disordered" evidence="3">
    <location>
        <begin position="633"/>
        <end position="653"/>
    </location>
</feature>
<keyword evidence="7" id="KW-1185">Reference proteome</keyword>